<dbReference type="PANTHER" id="PTHR45953">
    <property type="entry name" value="IDURONATE 2-SULFATASE"/>
    <property type="match status" value="1"/>
</dbReference>
<comment type="caution">
    <text evidence="4">The sequence shown here is derived from an EMBL/GenBank/DDBJ whole genome shotgun (WGS) entry which is preliminary data.</text>
</comment>
<reference evidence="4" key="1">
    <citation type="submission" date="2021-01" db="EMBL/GenBank/DDBJ databases">
        <title>Modified the classification status of verrucomicrobia.</title>
        <authorList>
            <person name="Feng X."/>
        </authorList>
    </citation>
    <scope>NUCLEOTIDE SEQUENCE</scope>
    <source>
        <strain evidence="4">KCTC 13126</strain>
    </source>
</reference>
<dbReference type="RefSeq" id="WP_200356730.1">
    <property type="nucleotide sequence ID" value="NZ_JAENIL010000031.1"/>
</dbReference>
<dbReference type="PANTHER" id="PTHR45953:SF1">
    <property type="entry name" value="IDURONATE 2-SULFATASE"/>
    <property type="match status" value="1"/>
</dbReference>
<dbReference type="InterPro" id="IPR000917">
    <property type="entry name" value="Sulfatase_N"/>
</dbReference>
<dbReference type="AlphaFoldDB" id="A0A934RY69"/>
<dbReference type="InterPro" id="IPR017850">
    <property type="entry name" value="Alkaline_phosphatase_core_sf"/>
</dbReference>
<evidence type="ECO:0000313" key="4">
    <source>
        <dbReference type="EMBL" id="MBK1878518.1"/>
    </source>
</evidence>
<accession>A0A934RY69</accession>
<dbReference type="GO" id="GO:0005737">
    <property type="term" value="C:cytoplasm"/>
    <property type="evidence" value="ECO:0007669"/>
    <property type="project" value="TreeGrafter"/>
</dbReference>
<evidence type="ECO:0000256" key="2">
    <source>
        <dbReference type="ARBA" id="ARBA00022801"/>
    </source>
</evidence>
<evidence type="ECO:0000256" key="1">
    <source>
        <dbReference type="ARBA" id="ARBA00022723"/>
    </source>
</evidence>
<keyword evidence="5" id="KW-1185">Reference proteome</keyword>
<evidence type="ECO:0000259" key="3">
    <source>
        <dbReference type="Pfam" id="PF00884"/>
    </source>
</evidence>
<name>A0A934RY69_9BACT</name>
<gene>
    <name evidence="4" type="ORF">JIN87_16675</name>
</gene>
<dbReference type="Pfam" id="PF00884">
    <property type="entry name" value="Sulfatase"/>
    <property type="match status" value="1"/>
</dbReference>
<keyword evidence="1" id="KW-0479">Metal-binding</keyword>
<dbReference type="Gene3D" id="3.40.720.10">
    <property type="entry name" value="Alkaline Phosphatase, subunit A"/>
    <property type="match status" value="1"/>
</dbReference>
<keyword evidence="2 4" id="KW-0378">Hydrolase</keyword>
<sequence>MSCETRAPNLLFIMTDQQRFDALSCHNGVARTPNLDALAAQGADLRKHYSQAPVCVPSRCTIFSGRYPHSTNVLENFVRYPSGEDHLFSILKEAGYHLSYFGKNHLLEDDEFRANLNVFETFSEHSDDSQRKAYQELEERSLQRLESIGSYASSEYHDFPDMATTSGLIATSVATAIRVAPHDRPWSITASFYDPHVPHLAPKRFEKEYPPKDIQIPINPNENLKDKAPRVALKQEAQGALRASLQEKRLYSSVYYSMCSYVDELIGDIIEELGKREDAENTIIVFLSDHGDFNWDHGLCKKDLLLYESLLHVPCIISWPGKIPPQVVDKTFTEHADIVPTLLELASIPRPPTIQGKSMVPLLEQQTASHRKSTHAEVCYPDMRNPFSTYPEFIDALNDAKKNGDPLGQSTSFNIPGDYTKSIRTEDWTYIWYGNGYEELYDANNDPKEERNLASEPTEETRLLCQKLRLELFDWFLHTAPVARKSVPSKTRNSSNSWIHP</sequence>
<dbReference type="GO" id="GO:0008484">
    <property type="term" value="F:sulfuric ester hydrolase activity"/>
    <property type="evidence" value="ECO:0007669"/>
    <property type="project" value="TreeGrafter"/>
</dbReference>
<organism evidence="4 5">
    <name type="scientific">Pelagicoccus mobilis</name>
    <dbReference type="NCBI Taxonomy" id="415221"/>
    <lineage>
        <taxon>Bacteria</taxon>
        <taxon>Pseudomonadati</taxon>
        <taxon>Verrucomicrobiota</taxon>
        <taxon>Opitutia</taxon>
        <taxon>Puniceicoccales</taxon>
        <taxon>Pelagicoccaceae</taxon>
        <taxon>Pelagicoccus</taxon>
    </lineage>
</organism>
<feature type="domain" description="Sulfatase N-terminal" evidence="3">
    <location>
        <begin position="8"/>
        <end position="347"/>
    </location>
</feature>
<protein>
    <submittedName>
        <fullName evidence="4">Sulfatase-like hydrolase/transferase</fullName>
    </submittedName>
</protein>
<dbReference type="SUPFAM" id="SSF53649">
    <property type="entry name" value="Alkaline phosphatase-like"/>
    <property type="match status" value="1"/>
</dbReference>
<dbReference type="Proteomes" id="UP000617628">
    <property type="component" value="Unassembled WGS sequence"/>
</dbReference>
<dbReference type="GO" id="GO:0046872">
    <property type="term" value="F:metal ion binding"/>
    <property type="evidence" value="ECO:0007669"/>
    <property type="project" value="UniProtKB-KW"/>
</dbReference>
<proteinExistence type="predicted"/>
<evidence type="ECO:0000313" key="5">
    <source>
        <dbReference type="Proteomes" id="UP000617628"/>
    </source>
</evidence>
<dbReference type="EMBL" id="JAENIL010000031">
    <property type="protein sequence ID" value="MBK1878518.1"/>
    <property type="molecule type" value="Genomic_DNA"/>
</dbReference>